<dbReference type="GO" id="GO:0004674">
    <property type="term" value="F:protein serine/threonine kinase activity"/>
    <property type="evidence" value="ECO:0007669"/>
    <property type="project" value="UniProtKB-KW"/>
</dbReference>
<gene>
    <name evidence="8" type="ORF">GCM10007100_38110</name>
</gene>
<dbReference type="Pfam" id="PF13540">
    <property type="entry name" value="RCC1_2"/>
    <property type="match status" value="1"/>
</dbReference>
<name>A0A918TZU1_9BACT</name>
<comment type="caution">
    <text evidence="8">The sequence shown here is derived from an EMBL/GenBank/DDBJ whole genome shotgun (WGS) entry which is preliminary data.</text>
</comment>
<evidence type="ECO:0000256" key="4">
    <source>
        <dbReference type="ARBA" id="ARBA00022777"/>
    </source>
</evidence>
<dbReference type="Gene3D" id="2.130.10.30">
    <property type="entry name" value="Regulator of chromosome condensation 1/beta-lactamase-inhibitor protein II"/>
    <property type="match status" value="1"/>
</dbReference>
<dbReference type="Gene3D" id="3.30.200.20">
    <property type="entry name" value="Phosphorylase Kinase, domain 1"/>
    <property type="match status" value="1"/>
</dbReference>
<dbReference type="PROSITE" id="PS50011">
    <property type="entry name" value="PROTEIN_KINASE_DOM"/>
    <property type="match status" value="1"/>
</dbReference>
<evidence type="ECO:0000313" key="8">
    <source>
        <dbReference type="EMBL" id="GHC66568.1"/>
    </source>
</evidence>
<evidence type="ECO:0000256" key="2">
    <source>
        <dbReference type="ARBA" id="ARBA00022679"/>
    </source>
</evidence>
<evidence type="ECO:0000313" key="9">
    <source>
        <dbReference type="Proteomes" id="UP000644507"/>
    </source>
</evidence>
<dbReference type="AlphaFoldDB" id="A0A918TZU1"/>
<dbReference type="Pfam" id="PF00069">
    <property type="entry name" value="Pkinase"/>
    <property type="match status" value="1"/>
</dbReference>
<evidence type="ECO:0000259" key="7">
    <source>
        <dbReference type="PROSITE" id="PS50011"/>
    </source>
</evidence>
<keyword evidence="5 6" id="KW-0067">ATP-binding</keyword>
<keyword evidence="3 6" id="KW-0547">Nucleotide-binding</keyword>
<organism evidence="8 9">
    <name type="scientific">Roseibacillus persicicus</name>
    <dbReference type="NCBI Taxonomy" id="454148"/>
    <lineage>
        <taxon>Bacteria</taxon>
        <taxon>Pseudomonadati</taxon>
        <taxon>Verrucomicrobiota</taxon>
        <taxon>Verrucomicrobiia</taxon>
        <taxon>Verrucomicrobiales</taxon>
        <taxon>Verrucomicrobiaceae</taxon>
        <taxon>Roseibacillus</taxon>
    </lineage>
</organism>
<dbReference type="EMBL" id="BMXI01000021">
    <property type="protein sequence ID" value="GHC66568.1"/>
    <property type="molecule type" value="Genomic_DNA"/>
</dbReference>
<dbReference type="PROSITE" id="PS00108">
    <property type="entry name" value="PROTEIN_KINASE_ST"/>
    <property type="match status" value="1"/>
</dbReference>
<dbReference type="Proteomes" id="UP000644507">
    <property type="component" value="Unassembled WGS sequence"/>
</dbReference>
<dbReference type="InterPro" id="IPR008271">
    <property type="entry name" value="Ser/Thr_kinase_AS"/>
</dbReference>
<sequence>MEDYLTDYEFHGELGRGGTGVVYEATERKSGEPVAVKVLAPSLAKNPEFVERFRREAKVMSELKHPSVVTVRTWGEQNGLLFLVMEYLPSGSLAELLQRVKRLSLEEAVSLLLPVCDGLDHSHQRGILHRDIKPGNLLLDTRGQLKVADFGLAKILGRESEAGLTVTNATMGTPRYMAPEQMAEGGVVDARTDVYALGVVLYEMLTGKTPGGNFALPSELLPVGEKVDEVILKAMSDQASDRFRSIELFGNALESLVHKPFSRIKASVLTAASVTLLGLVGWFMGGAENRGELEGGATWAFQVEADGSLPEGYPNKIEHVRAMALSDADREFGVALLSDGSLQGFGSNQYGQSEVPSGRGFVAVAVGRGSRAAHGLALTQEGKVVAWGDNSFGQVEIPEELEVATSVAAGEFCSAALSEGEWIVWGRRDGDIEPSQSVESDELRGRLVVARKLDD</sequence>
<evidence type="ECO:0000256" key="5">
    <source>
        <dbReference type="ARBA" id="ARBA00022840"/>
    </source>
</evidence>
<reference evidence="8" key="2">
    <citation type="submission" date="2020-09" db="EMBL/GenBank/DDBJ databases">
        <authorList>
            <person name="Sun Q."/>
            <person name="Kim S."/>
        </authorList>
    </citation>
    <scope>NUCLEOTIDE SEQUENCE</scope>
    <source>
        <strain evidence="8">KCTC 12988</strain>
    </source>
</reference>
<dbReference type="PROSITE" id="PS50012">
    <property type="entry name" value="RCC1_3"/>
    <property type="match status" value="1"/>
</dbReference>
<dbReference type="SUPFAM" id="SSF50985">
    <property type="entry name" value="RCC1/BLIP-II"/>
    <property type="match status" value="1"/>
</dbReference>
<dbReference type="InterPro" id="IPR011009">
    <property type="entry name" value="Kinase-like_dom_sf"/>
</dbReference>
<evidence type="ECO:0000256" key="3">
    <source>
        <dbReference type="ARBA" id="ARBA00022741"/>
    </source>
</evidence>
<dbReference type="PANTHER" id="PTHR24350">
    <property type="entry name" value="SERINE/THREONINE-PROTEIN KINASE IAL-RELATED"/>
    <property type="match status" value="1"/>
</dbReference>
<proteinExistence type="predicted"/>
<reference evidence="8" key="1">
    <citation type="journal article" date="2014" name="Int. J. Syst. Evol. Microbiol.">
        <title>Complete genome sequence of Corynebacterium casei LMG S-19264T (=DSM 44701T), isolated from a smear-ripened cheese.</title>
        <authorList>
            <consortium name="US DOE Joint Genome Institute (JGI-PGF)"/>
            <person name="Walter F."/>
            <person name="Albersmeier A."/>
            <person name="Kalinowski J."/>
            <person name="Ruckert C."/>
        </authorList>
    </citation>
    <scope>NUCLEOTIDE SEQUENCE</scope>
    <source>
        <strain evidence="8">KCTC 12988</strain>
    </source>
</reference>
<evidence type="ECO:0000256" key="6">
    <source>
        <dbReference type="PROSITE-ProRule" id="PRU10141"/>
    </source>
</evidence>
<protein>
    <recommendedName>
        <fullName evidence="7">Protein kinase domain-containing protein</fullName>
    </recommendedName>
</protein>
<accession>A0A918TZU1</accession>
<evidence type="ECO:0000256" key="1">
    <source>
        <dbReference type="ARBA" id="ARBA00022527"/>
    </source>
</evidence>
<dbReference type="CDD" id="cd14014">
    <property type="entry name" value="STKc_PknB_like"/>
    <property type="match status" value="1"/>
</dbReference>
<dbReference type="InterPro" id="IPR009091">
    <property type="entry name" value="RCC1/BLIP-II"/>
</dbReference>
<dbReference type="SUPFAM" id="SSF56112">
    <property type="entry name" value="Protein kinase-like (PK-like)"/>
    <property type="match status" value="1"/>
</dbReference>
<dbReference type="PROSITE" id="PS00107">
    <property type="entry name" value="PROTEIN_KINASE_ATP"/>
    <property type="match status" value="1"/>
</dbReference>
<dbReference type="InterPro" id="IPR000408">
    <property type="entry name" value="Reg_chr_condens"/>
</dbReference>
<keyword evidence="1" id="KW-0723">Serine/threonine-protein kinase</keyword>
<dbReference type="SMART" id="SM00220">
    <property type="entry name" value="S_TKc"/>
    <property type="match status" value="1"/>
</dbReference>
<feature type="domain" description="Protein kinase" evidence="7">
    <location>
        <begin position="8"/>
        <end position="276"/>
    </location>
</feature>
<keyword evidence="2" id="KW-0808">Transferase</keyword>
<keyword evidence="4" id="KW-0418">Kinase</keyword>
<keyword evidence="9" id="KW-1185">Reference proteome</keyword>
<dbReference type="Gene3D" id="1.10.510.10">
    <property type="entry name" value="Transferase(Phosphotransferase) domain 1"/>
    <property type="match status" value="1"/>
</dbReference>
<dbReference type="InterPro" id="IPR030616">
    <property type="entry name" value="Aur-like"/>
</dbReference>
<dbReference type="GO" id="GO:0005524">
    <property type="term" value="F:ATP binding"/>
    <property type="evidence" value="ECO:0007669"/>
    <property type="project" value="UniProtKB-UniRule"/>
</dbReference>
<feature type="binding site" evidence="6">
    <location>
        <position position="37"/>
    </location>
    <ligand>
        <name>ATP</name>
        <dbReference type="ChEBI" id="CHEBI:30616"/>
    </ligand>
</feature>
<dbReference type="InterPro" id="IPR017441">
    <property type="entry name" value="Protein_kinase_ATP_BS"/>
</dbReference>
<dbReference type="InterPro" id="IPR000719">
    <property type="entry name" value="Prot_kinase_dom"/>
</dbReference>